<evidence type="ECO:0000256" key="1">
    <source>
        <dbReference type="SAM" id="MobiDB-lite"/>
    </source>
</evidence>
<accession>A0ABD2ZZH8</accession>
<sequence>MGKENKSEKLSDEKFANLDKKAKSGIVLNLSDEVLREVASESTAKGMWDKLKDLYMKKIMVNRLYLKQSLYMIRITEAAPPSSISKLLSAAVQMSDANNENVVITITDVDPPEHDNPPEPESGPERDKRGKRK</sequence>
<proteinExistence type="predicted"/>
<reference evidence="2 3" key="1">
    <citation type="submission" date="2024-11" db="EMBL/GenBank/DDBJ databases">
        <title>A near-complete genome assembly of Cinchona calisaya.</title>
        <authorList>
            <person name="Lian D.C."/>
            <person name="Zhao X.W."/>
            <person name="Wei L."/>
        </authorList>
    </citation>
    <scope>NUCLEOTIDE SEQUENCE [LARGE SCALE GENOMIC DNA]</scope>
    <source>
        <tissue evidence="2">Nenye</tissue>
    </source>
</reference>
<keyword evidence="3" id="KW-1185">Reference proteome</keyword>
<evidence type="ECO:0000313" key="2">
    <source>
        <dbReference type="EMBL" id="KAL3524832.1"/>
    </source>
</evidence>
<gene>
    <name evidence="2" type="ORF">ACH5RR_013204</name>
</gene>
<feature type="region of interest" description="Disordered" evidence="1">
    <location>
        <begin position="107"/>
        <end position="133"/>
    </location>
</feature>
<dbReference type="EMBL" id="JBJUIK010000006">
    <property type="protein sequence ID" value="KAL3524832.1"/>
    <property type="molecule type" value="Genomic_DNA"/>
</dbReference>
<feature type="compositionally biased region" description="Basic and acidic residues" evidence="1">
    <location>
        <begin position="111"/>
        <end position="133"/>
    </location>
</feature>
<dbReference type="Pfam" id="PF14223">
    <property type="entry name" value="Retrotran_gag_2"/>
    <property type="match status" value="1"/>
</dbReference>
<protein>
    <recommendedName>
        <fullName evidence="4">UBN2 domain-containing protein</fullName>
    </recommendedName>
</protein>
<evidence type="ECO:0000313" key="3">
    <source>
        <dbReference type="Proteomes" id="UP001630127"/>
    </source>
</evidence>
<dbReference type="Proteomes" id="UP001630127">
    <property type="component" value="Unassembled WGS sequence"/>
</dbReference>
<evidence type="ECO:0008006" key="4">
    <source>
        <dbReference type="Google" id="ProtNLM"/>
    </source>
</evidence>
<name>A0ABD2ZZH8_9GENT</name>
<organism evidence="2 3">
    <name type="scientific">Cinchona calisaya</name>
    <dbReference type="NCBI Taxonomy" id="153742"/>
    <lineage>
        <taxon>Eukaryota</taxon>
        <taxon>Viridiplantae</taxon>
        <taxon>Streptophyta</taxon>
        <taxon>Embryophyta</taxon>
        <taxon>Tracheophyta</taxon>
        <taxon>Spermatophyta</taxon>
        <taxon>Magnoliopsida</taxon>
        <taxon>eudicotyledons</taxon>
        <taxon>Gunneridae</taxon>
        <taxon>Pentapetalae</taxon>
        <taxon>asterids</taxon>
        <taxon>lamiids</taxon>
        <taxon>Gentianales</taxon>
        <taxon>Rubiaceae</taxon>
        <taxon>Cinchonoideae</taxon>
        <taxon>Cinchoneae</taxon>
        <taxon>Cinchona</taxon>
    </lineage>
</organism>
<dbReference type="AlphaFoldDB" id="A0ABD2ZZH8"/>
<comment type="caution">
    <text evidence="2">The sequence shown here is derived from an EMBL/GenBank/DDBJ whole genome shotgun (WGS) entry which is preliminary data.</text>
</comment>